<dbReference type="Proteomes" id="UP000305067">
    <property type="component" value="Unassembled WGS sequence"/>
</dbReference>
<keyword evidence="2 6" id="KW-0456">Lyase</keyword>
<reference evidence="6 7" key="1">
    <citation type="journal article" date="2019" name="Nat. Ecol. Evol.">
        <title>Megaphylogeny resolves global patterns of mushroom evolution.</title>
        <authorList>
            <person name="Varga T."/>
            <person name="Krizsan K."/>
            <person name="Foldi C."/>
            <person name="Dima B."/>
            <person name="Sanchez-Garcia M."/>
            <person name="Sanchez-Ramirez S."/>
            <person name="Szollosi G.J."/>
            <person name="Szarkandi J.G."/>
            <person name="Papp V."/>
            <person name="Albert L."/>
            <person name="Andreopoulos W."/>
            <person name="Angelini C."/>
            <person name="Antonin V."/>
            <person name="Barry K.W."/>
            <person name="Bougher N.L."/>
            <person name="Buchanan P."/>
            <person name="Buyck B."/>
            <person name="Bense V."/>
            <person name="Catcheside P."/>
            <person name="Chovatia M."/>
            <person name="Cooper J."/>
            <person name="Damon W."/>
            <person name="Desjardin D."/>
            <person name="Finy P."/>
            <person name="Geml J."/>
            <person name="Haridas S."/>
            <person name="Hughes K."/>
            <person name="Justo A."/>
            <person name="Karasinski D."/>
            <person name="Kautmanova I."/>
            <person name="Kiss B."/>
            <person name="Kocsube S."/>
            <person name="Kotiranta H."/>
            <person name="LaButti K.M."/>
            <person name="Lechner B.E."/>
            <person name="Liimatainen K."/>
            <person name="Lipzen A."/>
            <person name="Lukacs Z."/>
            <person name="Mihaltcheva S."/>
            <person name="Morgado L.N."/>
            <person name="Niskanen T."/>
            <person name="Noordeloos M.E."/>
            <person name="Ohm R.A."/>
            <person name="Ortiz-Santana B."/>
            <person name="Ovrebo C."/>
            <person name="Racz N."/>
            <person name="Riley R."/>
            <person name="Savchenko A."/>
            <person name="Shiryaev A."/>
            <person name="Soop K."/>
            <person name="Spirin V."/>
            <person name="Szebenyi C."/>
            <person name="Tomsovsky M."/>
            <person name="Tulloss R.E."/>
            <person name="Uehling J."/>
            <person name="Grigoriev I.V."/>
            <person name="Vagvolgyi C."/>
            <person name="Papp T."/>
            <person name="Martin F.M."/>
            <person name="Miettinen O."/>
            <person name="Hibbett D.S."/>
            <person name="Nagy L.G."/>
        </authorList>
    </citation>
    <scope>NUCLEOTIDE SEQUENCE [LARGE SCALE GENOMIC DNA]</scope>
    <source>
        <strain evidence="6 7">CBS 309.79</strain>
    </source>
</reference>
<evidence type="ECO:0000256" key="2">
    <source>
        <dbReference type="ARBA" id="ARBA00023239"/>
    </source>
</evidence>
<dbReference type="GO" id="GO:0016829">
    <property type="term" value="F:lyase activity"/>
    <property type="evidence" value="ECO:0007669"/>
    <property type="project" value="UniProtKB-KW"/>
</dbReference>
<evidence type="ECO:0000259" key="5">
    <source>
        <dbReference type="Pfam" id="PF05426"/>
    </source>
</evidence>
<feature type="region of interest" description="Disordered" evidence="3">
    <location>
        <begin position="422"/>
        <end position="453"/>
    </location>
</feature>
<dbReference type="EMBL" id="ML178817">
    <property type="protein sequence ID" value="TFL05305.1"/>
    <property type="molecule type" value="Genomic_DNA"/>
</dbReference>
<feature type="domain" description="Alginate lyase" evidence="5">
    <location>
        <begin position="69"/>
        <end position="361"/>
    </location>
</feature>
<dbReference type="AlphaFoldDB" id="A0A5C3QTG3"/>
<keyword evidence="7" id="KW-1185">Reference proteome</keyword>
<evidence type="ECO:0000313" key="6">
    <source>
        <dbReference type="EMBL" id="TFL05305.1"/>
    </source>
</evidence>
<sequence>MPVTPPMQGKFVLLSLGLLAGTANALTSYANDWIDPGFIVNKGWNSSAEGAQDTIITWAEKSAANGPWSVMDKPATPPTGDKRDFMSWAPYWHPDCSNTGNTTELPLEQVYSDCEYTRRDGEFNPDYRDLTDSFNFQNMSDSILYNTLAFVITDDAKYADTVVNFIDTWFLSPETGMKPNLDFAQMIRGVGRSKGSPTGVLDLKGMTKIASAVMVLRQMSAPQWTTERDNGLNDWARQYITWLQTAELALEERAAPNNHGTYYFNQLGAIQLMVGDFEGAKTTIMDFLNGIYQGQIDANGEQPLEARRTRPYHYRAYNLAGLITNIRILAQADPSTVPDIWAFPSASGGTIQGALEFAMNGGVPEDEAKYASELYPSIGALASALGDDGTGKYASFLAEHEPDYPHEAWFLWNQPMWDSGYTGDNSIKDEEGENGDGEETGRGGSVTTNDQGDAAGQNVLSRLLMAVGVTVSVVAVSFS</sequence>
<dbReference type="Pfam" id="PF05426">
    <property type="entry name" value="Alginate_lyase"/>
    <property type="match status" value="1"/>
</dbReference>
<evidence type="ECO:0000313" key="7">
    <source>
        <dbReference type="Proteomes" id="UP000305067"/>
    </source>
</evidence>
<gene>
    <name evidence="6" type="ORF">BDV98DRAFT_561811</name>
</gene>
<evidence type="ECO:0000256" key="4">
    <source>
        <dbReference type="SAM" id="SignalP"/>
    </source>
</evidence>
<keyword evidence="1 4" id="KW-0732">Signal</keyword>
<feature type="signal peptide" evidence="4">
    <location>
        <begin position="1"/>
        <end position="25"/>
    </location>
</feature>
<evidence type="ECO:0000256" key="3">
    <source>
        <dbReference type="SAM" id="MobiDB-lite"/>
    </source>
</evidence>
<feature type="chain" id="PRO_5023118309" evidence="4">
    <location>
        <begin position="26"/>
        <end position="479"/>
    </location>
</feature>
<accession>A0A5C3QTG3</accession>
<dbReference type="Gene3D" id="1.50.10.100">
    <property type="entry name" value="Chondroitin AC/alginate lyase"/>
    <property type="match status" value="1"/>
</dbReference>
<evidence type="ECO:0000256" key="1">
    <source>
        <dbReference type="ARBA" id="ARBA00022729"/>
    </source>
</evidence>
<organism evidence="6 7">
    <name type="scientific">Pterulicium gracile</name>
    <dbReference type="NCBI Taxonomy" id="1884261"/>
    <lineage>
        <taxon>Eukaryota</taxon>
        <taxon>Fungi</taxon>
        <taxon>Dikarya</taxon>
        <taxon>Basidiomycota</taxon>
        <taxon>Agaricomycotina</taxon>
        <taxon>Agaricomycetes</taxon>
        <taxon>Agaricomycetidae</taxon>
        <taxon>Agaricales</taxon>
        <taxon>Pleurotineae</taxon>
        <taxon>Pterulaceae</taxon>
        <taxon>Pterulicium</taxon>
    </lineage>
</organism>
<dbReference type="GO" id="GO:0042597">
    <property type="term" value="C:periplasmic space"/>
    <property type="evidence" value="ECO:0007669"/>
    <property type="project" value="InterPro"/>
</dbReference>
<protein>
    <submittedName>
        <fullName evidence="6">Alginate lyase-domain-containing protein</fullName>
    </submittedName>
</protein>
<dbReference type="InterPro" id="IPR008397">
    <property type="entry name" value="Alginate_lyase_dom"/>
</dbReference>
<name>A0A5C3QTG3_9AGAR</name>
<dbReference type="STRING" id="1884261.A0A5C3QTG3"/>
<dbReference type="SUPFAM" id="SSF48230">
    <property type="entry name" value="Chondroitin AC/alginate lyase"/>
    <property type="match status" value="1"/>
</dbReference>
<proteinExistence type="predicted"/>
<dbReference type="InterPro" id="IPR008929">
    <property type="entry name" value="Chondroitin_lyas"/>
</dbReference>
<dbReference type="OrthoDB" id="63533at2759"/>